<dbReference type="Pfam" id="PF01979">
    <property type="entry name" value="Amidohydro_1"/>
    <property type="match status" value="1"/>
</dbReference>
<comment type="caution">
    <text evidence="10">The sequence shown here is derived from an EMBL/GenBank/DDBJ whole genome shotgun (WGS) entry which is preliminary data.</text>
</comment>
<evidence type="ECO:0000313" key="14">
    <source>
        <dbReference type="Proteomes" id="UP000469870"/>
    </source>
</evidence>
<evidence type="ECO:0000313" key="12">
    <source>
        <dbReference type="Proteomes" id="UP000430975"/>
    </source>
</evidence>
<comment type="PTM">
    <text evidence="7">Carboxylation allows a single lysine to coordinate two zinc ions.</text>
</comment>
<keyword evidence="5 7" id="KW-0378">Hydrolase</keyword>
<dbReference type="NCBIfam" id="NF005960">
    <property type="entry name" value="PRK08044.1"/>
    <property type="match status" value="1"/>
</dbReference>
<dbReference type="Gene3D" id="3.20.20.140">
    <property type="entry name" value="Metal-dependent hydrolases"/>
    <property type="match status" value="1"/>
</dbReference>
<dbReference type="InterPro" id="IPR011059">
    <property type="entry name" value="Metal-dep_hydrolase_composite"/>
</dbReference>
<dbReference type="NCBIfam" id="TIGR03178">
    <property type="entry name" value="allantoinase"/>
    <property type="match status" value="1"/>
</dbReference>
<feature type="modified residue" description="N6-carboxylysine" evidence="7">
    <location>
        <position position="152"/>
    </location>
</feature>
<comment type="similarity">
    <text evidence="1">Belongs to the metallo-dependent hydrolases superfamily. Hydantoinase/dihydropyrimidinase family.</text>
</comment>
<dbReference type="InterPro" id="IPR006680">
    <property type="entry name" value="Amidohydro-rel"/>
</dbReference>
<dbReference type="InterPro" id="IPR032466">
    <property type="entry name" value="Metal_Hydrolase"/>
</dbReference>
<feature type="binding site" description="via carbamate group" evidence="7">
    <location>
        <position position="152"/>
    </location>
    <ligand>
        <name>Zn(2+)</name>
        <dbReference type="ChEBI" id="CHEBI:29105"/>
        <label>1</label>
    </ligand>
</feature>
<evidence type="ECO:0000256" key="7">
    <source>
        <dbReference type="HAMAP-Rule" id="MF_01645"/>
    </source>
</evidence>
<dbReference type="GO" id="GO:0004038">
    <property type="term" value="F:allantoinase activity"/>
    <property type="evidence" value="ECO:0007669"/>
    <property type="project" value="UniProtKB-UniRule"/>
</dbReference>
<evidence type="ECO:0000256" key="4">
    <source>
        <dbReference type="ARBA" id="ARBA00022723"/>
    </source>
</evidence>
<evidence type="ECO:0000256" key="5">
    <source>
        <dbReference type="ARBA" id="ARBA00022801"/>
    </source>
</evidence>
<proteinExistence type="inferred from homology"/>
<feature type="binding site" description="via carbamate group" evidence="7">
    <location>
        <position position="152"/>
    </location>
    <ligand>
        <name>Zn(2+)</name>
        <dbReference type="ChEBI" id="CHEBI:29105"/>
        <label>2</label>
    </ligand>
</feature>
<keyword evidence="12" id="KW-1185">Reference proteome</keyword>
<dbReference type="SUPFAM" id="SSF51556">
    <property type="entry name" value="Metallo-dependent hydrolases"/>
    <property type="match status" value="1"/>
</dbReference>
<dbReference type="Proteomes" id="UP000440066">
    <property type="component" value="Unassembled WGS sequence"/>
</dbReference>
<dbReference type="AlphaFoldDB" id="A0A6I2GET4"/>
<feature type="binding site" evidence="7">
    <location>
        <position position="192"/>
    </location>
    <ligand>
        <name>Zn(2+)</name>
        <dbReference type="ChEBI" id="CHEBI:29105"/>
        <label>2</label>
    </ligand>
</feature>
<dbReference type="Proteomes" id="UP000469870">
    <property type="component" value="Unassembled WGS sequence"/>
</dbReference>
<sequence length="457" mass="49535">MSFDLVIKNGLVILNGGEVQTDVAVKDGKIVEIGENLSADGAKVIDAEGLVVSPGMIDAHVHISEPGGGYRDEWEGYVTGTAGAAKGGVTSFLEMPLNQVPATVDAESLKIKYDAGKGKLKSDIYSYGGLVPYTVNTGGIQELDEGGVIAYKAFMSTCGDRTIDGDFMNVDDYSLYEGMKQIAKTGKILSIHAENAEITDRLGDIAYKNGETTLKAYVESRPVFTEVEPINRAIELAKETGCRLHIVHVACKEGIDAITKAQEEGVDVTCETCTHYLYFETDELDAIGPVVKCSPPIRDKSQQDAIWERVLAGKVNFITSDHSPCTPDLKDKENAFEAWGGISGVQNNVDVLFDEGVQKRGMSLTQFAELTATNVAKLFDIEEKGSIEVGKDADFVLIKPNSPYTLQTEDLEYRNKISPYVGREIGAQVASTILRGQVIYSLEDGVTAEFPGEFIKK</sequence>
<name>A0A6I2GET4_9LACT</name>
<dbReference type="EMBL" id="WJQR01000005">
    <property type="protein sequence ID" value="MRI81595.1"/>
    <property type="molecule type" value="Genomic_DNA"/>
</dbReference>
<accession>A0A6I2GET4</accession>
<organism evidence="10 12">
    <name type="scientific">Fundicoccus ignavus</name>
    <dbReference type="NCBI Taxonomy" id="2664442"/>
    <lineage>
        <taxon>Bacteria</taxon>
        <taxon>Bacillati</taxon>
        <taxon>Bacillota</taxon>
        <taxon>Bacilli</taxon>
        <taxon>Lactobacillales</taxon>
        <taxon>Aerococcaceae</taxon>
        <taxon>Fundicoccus</taxon>
    </lineage>
</organism>
<comment type="function">
    <text evidence="7">Catalyzes the conversion of allantoin (5-ureidohydantoin) to allantoic acid by hydrolytic cleavage of the five-member hydantoin ring.</text>
</comment>
<dbReference type="FunFam" id="3.20.20.140:FF:000174">
    <property type="entry name" value="Dihydropyrimidinase-related protein 2"/>
    <property type="match status" value="1"/>
</dbReference>
<evidence type="ECO:0000256" key="3">
    <source>
        <dbReference type="ARBA" id="ARBA00022631"/>
    </source>
</evidence>
<dbReference type="Gene3D" id="2.30.40.10">
    <property type="entry name" value="Urease, subunit C, domain 1"/>
    <property type="match status" value="1"/>
</dbReference>
<gene>
    <name evidence="7 10" type="primary">allB</name>
    <name evidence="11" type="ORF">GF867_07610</name>
    <name evidence="10" type="ORF">GIY09_00395</name>
    <name evidence="9" type="ORF">GIY11_06145</name>
</gene>
<dbReference type="HAMAP" id="MF_01645">
    <property type="entry name" value="Hydantoinase"/>
    <property type="match status" value="1"/>
</dbReference>
<comment type="cofactor">
    <cofactor evidence="7">
        <name>Zn(2+)</name>
        <dbReference type="ChEBI" id="CHEBI:29105"/>
    </cofactor>
    <text evidence="7">Binds 2 Zn(2+) ions per subunit.</text>
</comment>
<keyword evidence="6 7" id="KW-0862">Zinc</keyword>
<feature type="binding site" evidence="7">
    <location>
        <position position="321"/>
    </location>
    <ligand>
        <name>Zn(2+)</name>
        <dbReference type="ChEBI" id="CHEBI:29105"/>
        <label>1</label>
    </ligand>
</feature>
<dbReference type="EMBL" id="WJQS01000001">
    <property type="protein sequence ID" value="MRI84362.1"/>
    <property type="molecule type" value="Genomic_DNA"/>
</dbReference>
<comment type="subunit">
    <text evidence="2 7">Homotetramer.</text>
</comment>
<dbReference type="InterPro" id="IPR047604">
    <property type="entry name" value="Allantoinase_bact"/>
</dbReference>
<dbReference type="InterPro" id="IPR017593">
    <property type="entry name" value="Allantoinase"/>
</dbReference>
<dbReference type="GO" id="GO:0005737">
    <property type="term" value="C:cytoplasm"/>
    <property type="evidence" value="ECO:0007669"/>
    <property type="project" value="TreeGrafter"/>
</dbReference>
<dbReference type="EMBL" id="WJQT01000009">
    <property type="protein sequence ID" value="MRJ47428.1"/>
    <property type="molecule type" value="Genomic_DNA"/>
</dbReference>
<dbReference type="RefSeq" id="WP_153832506.1">
    <property type="nucleotide sequence ID" value="NZ_WJQR01000005.1"/>
</dbReference>
<dbReference type="GO" id="GO:0008270">
    <property type="term" value="F:zinc ion binding"/>
    <property type="evidence" value="ECO:0007669"/>
    <property type="project" value="InterPro"/>
</dbReference>
<dbReference type="PANTHER" id="PTHR43668:SF4">
    <property type="entry name" value="ALLANTOINASE"/>
    <property type="match status" value="1"/>
</dbReference>
<reference evidence="12 14" key="2">
    <citation type="submission" date="2019-11" db="EMBL/GenBank/DDBJ databases">
        <title>Characterisation of Fundicoccus ignavus gen. nov. sp. nov., a novel genus of the family Aerococcaceae isolated from bulk tank milk.</title>
        <authorList>
            <person name="Siebert A."/>
            <person name="Huptas C."/>
            <person name="Wenning M."/>
            <person name="Scherer S."/>
            <person name="Doll E.V."/>
        </authorList>
    </citation>
    <scope>NUCLEOTIDE SEQUENCE [LARGE SCALE GENOMIC DNA]</scope>
    <source>
        <strain evidence="9 14">DSM 109653</strain>
        <strain evidence="10 12">WS4759</strain>
    </source>
</reference>
<comment type="catalytic activity">
    <reaction evidence="7">
        <text>(S)-allantoin + H2O = allantoate + H(+)</text>
        <dbReference type="Rhea" id="RHEA:17029"/>
        <dbReference type="ChEBI" id="CHEBI:15377"/>
        <dbReference type="ChEBI" id="CHEBI:15378"/>
        <dbReference type="ChEBI" id="CHEBI:15678"/>
        <dbReference type="ChEBI" id="CHEBI:17536"/>
        <dbReference type="EC" id="3.5.2.5"/>
    </reaction>
</comment>
<feature type="domain" description="Amidohydrolase-related" evidence="8">
    <location>
        <begin position="51"/>
        <end position="438"/>
    </location>
</feature>
<evidence type="ECO:0000256" key="2">
    <source>
        <dbReference type="ARBA" id="ARBA00011881"/>
    </source>
</evidence>
<dbReference type="Proteomes" id="UP000430975">
    <property type="component" value="Unassembled WGS sequence"/>
</dbReference>
<protein>
    <recommendedName>
        <fullName evidence="7">Allantoinase</fullName>
        <ecNumber evidence="7">3.5.2.5</ecNumber>
    </recommendedName>
    <alternativeName>
        <fullName evidence="7">Allantoin-utilizing enzyme</fullName>
    </alternativeName>
</protein>
<dbReference type="GO" id="GO:0006145">
    <property type="term" value="P:purine nucleobase catabolic process"/>
    <property type="evidence" value="ECO:0007669"/>
    <property type="project" value="TreeGrafter"/>
</dbReference>
<comment type="pathway">
    <text evidence="7">Nitrogen metabolism; (S)-allantoin degradation; allantoate from (S)-allantoin: step 1/1.</text>
</comment>
<keyword evidence="4 7" id="KW-0479">Metal-binding</keyword>
<dbReference type="UniPathway" id="UPA00395">
    <property type="reaction ID" value="UER00653"/>
</dbReference>
<feature type="binding site" evidence="7">
    <location>
        <position position="62"/>
    </location>
    <ligand>
        <name>Zn(2+)</name>
        <dbReference type="ChEBI" id="CHEBI:29105"/>
        <label>1</label>
    </ligand>
</feature>
<reference evidence="11 13" key="1">
    <citation type="submission" date="2019-11" db="EMBL/GenBank/DDBJ databases">
        <title>Characterisation of Fundicoccus ignavus gen. nov. sp. nov., a novel genus of the family Aerococcaceae from bulk tank milk.</title>
        <authorList>
            <person name="Siebert A."/>
            <person name="Huptas C."/>
            <person name="Wenning M."/>
            <person name="Scherer S."/>
            <person name="Doll E.V."/>
        </authorList>
    </citation>
    <scope>NUCLEOTIDE SEQUENCE [LARGE SCALE GENOMIC DNA]</scope>
    <source>
        <strain evidence="11 13">DSM 109652</strain>
    </source>
</reference>
<evidence type="ECO:0000256" key="6">
    <source>
        <dbReference type="ARBA" id="ARBA00022833"/>
    </source>
</evidence>
<evidence type="ECO:0000313" key="11">
    <source>
        <dbReference type="EMBL" id="MRJ47428.1"/>
    </source>
</evidence>
<evidence type="ECO:0000313" key="9">
    <source>
        <dbReference type="EMBL" id="MRI81595.1"/>
    </source>
</evidence>
<dbReference type="GO" id="GO:0000256">
    <property type="term" value="P:allantoin catabolic process"/>
    <property type="evidence" value="ECO:0007669"/>
    <property type="project" value="UniProtKB-UniRule"/>
</dbReference>
<keyword evidence="3 7" id="KW-0659">Purine metabolism</keyword>
<dbReference type="EC" id="3.5.2.5" evidence="7"/>
<feature type="binding site" evidence="7">
    <location>
        <position position="60"/>
    </location>
    <ligand>
        <name>Zn(2+)</name>
        <dbReference type="ChEBI" id="CHEBI:29105"/>
        <label>1</label>
    </ligand>
</feature>
<evidence type="ECO:0000313" key="10">
    <source>
        <dbReference type="EMBL" id="MRI84362.1"/>
    </source>
</evidence>
<comment type="similarity">
    <text evidence="7">Belongs to the metallo-dependent hydrolases superfamily. Allantoinase family.</text>
</comment>
<dbReference type="GO" id="GO:0050897">
    <property type="term" value="F:cobalt ion binding"/>
    <property type="evidence" value="ECO:0007669"/>
    <property type="project" value="InterPro"/>
</dbReference>
<dbReference type="SUPFAM" id="SSF51338">
    <property type="entry name" value="Composite domain of metallo-dependent hydrolases"/>
    <property type="match status" value="1"/>
</dbReference>
<evidence type="ECO:0000259" key="8">
    <source>
        <dbReference type="Pfam" id="PF01979"/>
    </source>
</evidence>
<feature type="binding site" evidence="7">
    <location>
        <position position="248"/>
    </location>
    <ligand>
        <name>Zn(2+)</name>
        <dbReference type="ChEBI" id="CHEBI:29105"/>
        <label>2</label>
    </ligand>
</feature>
<dbReference type="PANTHER" id="PTHR43668">
    <property type="entry name" value="ALLANTOINASE"/>
    <property type="match status" value="1"/>
</dbReference>
<evidence type="ECO:0000256" key="1">
    <source>
        <dbReference type="ARBA" id="ARBA00008829"/>
    </source>
</evidence>
<evidence type="ECO:0000313" key="13">
    <source>
        <dbReference type="Proteomes" id="UP000440066"/>
    </source>
</evidence>
<dbReference type="InterPro" id="IPR050138">
    <property type="entry name" value="DHOase/Allantoinase_Hydrolase"/>
</dbReference>